<dbReference type="InterPro" id="IPR038371">
    <property type="entry name" value="Cu_polyphenol_OxRdtase_sf"/>
</dbReference>
<reference evidence="11 12" key="1">
    <citation type="submission" date="2019-03" db="EMBL/GenBank/DDBJ databases">
        <title>The genome sequence of Nitrosococcus wardiae strain D1FHST reveals the archetypal metabolic capacity of ammonia-oxidizing Gammaproteobacteria.</title>
        <authorList>
            <person name="Wang L."/>
            <person name="Lim C.K."/>
            <person name="Hanson T.E."/>
            <person name="Dang H."/>
            <person name="Klotz M.G."/>
        </authorList>
    </citation>
    <scope>NUCLEOTIDE SEQUENCE [LARGE SCALE GENOMIC DNA]</scope>
    <source>
        <strain evidence="11 12">D1FHS</strain>
    </source>
</reference>
<dbReference type="PANTHER" id="PTHR30616">
    <property type="entry name" value="UNCHARACTERIZED PROTEIN YFIH"/>
    <property type="match status" value="1"/>
</dbReference>
<evidence type="ECO:0000256" key="1">
    <source>
        <dbReference type="ARBA" id="ARBA00000553"/>
    </source>
</evidence>
<evidence type="ECO:0000313" key="12">
    <source>
        <dbReference type="Proteomes" id="UP000294325"/>
    </source>
</evidence>
<dbReference type="SUPFAM" id="SSF64438">
    <property type="entry name" value="CNF1/YfiH-like putative cysteine hydrolases"/>
    <property type="match status" value="1"/>
</dbReference>
<comment type="catalytic activity">
    <reaction evidence="1">
        <text>inosine + phosphate = alpha-D-ribose 1-phosphate + hypoxanthine</text>
        <dbReference type="Rhea" id="RHEA:27646"/>
        <dbReference type="ChEBI" id="CHEBI:17368"/>
        <dbReference type="ChEBI" id="CHEBI:17596"/>
        <dbReference type="ChEBI" id="CHEBI:43474"/>
        <dbReference type="ChEBI" id="CHEBI:57720"/>
        <dbReference type="EC" id="2.4.2.1"/>
    </reaction>
    <physiologicalReaction direction="left-to-right" evidence="1">
        <dbReference type="Rhea" id="RHEA:27647"/>
    </physiologicalReaction>
</comment>
<evidence type="ECO:0000256" key="7">
    <source>
        <dbReference type="ARBA" id="ARBA00047989"/>
    </source>
</evidence>
<dbReference type="GO" id="GO:0017061">
    <property type="term" value="F:S-methyl-5-thioadenosine phosphorylase activity"/>
    <property type="evidence" value="ECO:0007669"/>
    <property type="project" value="UniProtKB-EC"/>
</dbReference>
<dbReference type="GO" id="GO:0005507">
    <property type="term" value="F:copper ion binding"/>
    <property type="evidence" value="ECO:0007669"/>
    <property type="project" value="TreeGrafter"/>
</dbReference>
<evidence type="ECO:0000256" key="5">
    <source>
        <dbReference type="ARBA" id="ARBA00022801"/>
    </source>
</evidence>
<gene>
    <name evidence="11" type="primary">pgeF</name>
    <name evidence="11" type="ORF">E3U44_07395</name>
</gene>
<accession>A0A4P7BWC8</accession>
<comment type="catalytic activity">
    <reaction evidence="8">
        <text>adenosine + phosphate = alpha-D-ribose 1-phosphate + adenine</text>
        <dbReference type="Rhea" id="RHEA:27642"/>
        <dbReference type="ChEBI" id="CHEBI:16335"/>
        <dbReference type="ChEBI" id="CHEBI:16708"/>
        <dbReference type="ChEBI" id="CHEBI:43474"/>
        <dbReference type="ChEBI" id="CHEBI:57720"/>
        <dbReference type="EC" id="2.4.2.1"/>
    </reaction>
    <physiologicalReaction direction="left-to-right" evidence="8">
        <dbReference type="Rhea" id="RHEA:27643"/>
    </physiologicalReaction>
</comment>
<dbReference type="InterPro" id="IPR011324">
    <property type="entry name" value="Cytotoxic_necrot_fac-like_cat"/>
</dbReference>
<dbReference type="PANTHER" id="PTHR30616:SF2">
    <property type="entry name" value="PURINE NUCLEOSIDE PHOSPHORYLASE LACC1"/>
    <property type="match status" value="1"/>
</dbReference>
<comment type="catalytic activity">
    <reaction evidence="9">
        <text>S-methyl-5'-thioadenosine + phosphate = 5-(methylsulfanyl)-alpha-D-ribose 1-phosphate + adenine</text>
        <dbReference type="Rhea" id="RHEA:11852"/>
        <dbReference type="ChEBI" id="CHEBI:16708"/>
        <dbReference type="ChEBI" id="CHEBI:17509"/>
        <dbReference type="ChEBI" id="CHEBI:43474"/>
        <dbReference type="ChEBI" id="CHEBI:58533"/>
        <dbReference type="EC" id="2.4.2.28"/>
    </reaction>
    <physiologicalReaction direction="left-to-right" evidence="9">
        <dbReference type="Rhea" id="RHEA:11853"/>
    </physiologicalReaction>
</comment>
<organism evidence="11 12">
    <name type="scientific">Nitrosococcus wardiae</name>
    <dbReference type="NCBI Taxonomy" id="1814290"/>
    <lineage>
        <taxon>Bacteria</taxon>
        <taxon>Pseudomonadati</taxon>
        <taxon>Pseudomonadota</taxon>
        <taxon>Gammaproteobacteria</taxon>
        <taxon>Chromatiales</taxon>
        <taxon>Chromatiaceae</taxon>
        <taxon>Nitrosococcus</taxon>
    </lineage>
</organism>
<protein>
    <recommendedName>
        <fullName evidence="10">Purine nucleoside phosphorylase</fullName>
    </recommendedName>
</protein>
<evidence type="ECO:0000256" key="4">
    <source>
        <dbReference type="ARBA" id="ARBA00022723"/>
    </source>
</evidence>
<keyword evidence="4" id="KW-0479">Metal-binding</keyword>
<evidence type="ECO:0000256" key="2">
    <source>
        <dbReference type="ARBA" id="ARBA00007353"/>
    </source>
</evidence>
<dbReference type="CDD" id="cd16833">
    <property type="entry name" value="YfiH"/>
    <property type="match status" value="1"/>
</dbReference>
<dbReference type="NCBIfam" id="TIGR00726">
    <property type="entry name" value="peptidoglycan editing factor PgeF"/>
    <property type="match status" value="1"/>
</dbReference>
<keyword evidence="3" id="KW-0808">Transferase</keyword>
<dbReference type="Pfam" id="PF02578">
    <property type="entry name" value="Cu-oxidase_4"/>
    <property type="match status" value="1"/>
</dbReference>
<evidence type="ECO:0000256" key="3">
    <source>
        <dbReference type="ARBA" id="ARBA00022679"/>
    </source>
</evidence>
<keyword evidence="12" id="KW-1185">Reference proteome</keyword>
<keyword evidence="6" id="KW-0862">Zinc</keyword>
<dbReference type="InterPro" id="IPR003730">
    <property type="entry name" value="Cu_polyphenol_OxRdtase"/>
</dbReference>
<evidence type="ECO:0000256" key="6">
    <source>
        <dbReference type="ARBA" id="ARBA00022833"/>
    </source>
</evidence>
<evidence type="ECO:0000256" key="10">
    <source>
        <dbReference type="RuleBase" id="RU361274"/>
    </source>
</evidence>
<dbReference type="KEGG" id="nwr:E3U44_07395"/>
<comment type="similarity">
    <text evidence="2 10">Belongs to the purine nucleoside phosphorylase YfiH/LACC1 family.</text>
</comment>
<dbReference type="Gene3D" id="3.60.140.10">
    <property type="entry name" value="CNF1/YfiH-like putative cysteine hydrolases"/>
    <property type="match status" value="1"/>
</dbReference>
<dbReference type="EMBL" id="CP038033">
    <property type="protein sequence ID" value="QBQ54353.1"/>
    <property type="molecule type" value="Genomic_DNA"/>
</dbReference>
<dbReference type="Proteomes" id="UP000294325">
    <property type="component" value="Chromosome"/>
</dbReference>
<dbReference type="AlphaFoldDB" id="A0A4P7BWC8"/>
<dbReference type="OrthoDB" id="4279at2"/>
<dbReference type="GO" id="GO:0016787">
    <property type="term" value="F:hydrolase activity"/>
    <property type="evidence" value="ECO:0007669"/>
    <property type="project" value="UniProtKB-KW"/>
</dbReference>
<name>A0A4P7BWC8_9GAMM</name>
<evidence type="ECO:0000256" key="9">
    <source>
        <dbReference type="ARBA" id="ARBA00049893"/>
    </source>
</evidence>
<proteinExistence type="inferred from homology"/>
<evidence type="ECO:0000313" key="11">
    <source>
        <dbReference type="EMBL" id="QBQ54353.1"/>
    </source>
</evidence>
<dbReference type="RefSeq" id="WP_134357540.1">
    <property type="nucleotide sequence ID" value="NZ_CP038033.1"/>
</dbReference>
<keyword evidence="5" id="KW-0378">Hydrolase</keyword>
<sequence>MNEKDNTLPVITPQWPAPGNIQAYTTTRRGGVSSPPYHSLNLANHVGDRLEVVEKNRIRLQQSLSLPIEPSWLTQVHGNEIVSANKGPGQRGDASVAYGPGSVCAILTADCLPLLLCNQEGTKVAAAHCGWRGLAAGIIEATVSALEVPGKRLLAWLGPAIGPQAFEVGPEVREVFLDQDWRHTSAFTVHRQGRWLADIYQLARLALAKQGVQWIYGGQYCTVADPHRFYSYRREGKTGRMATLIWLANSG</sequence>
<comment type="catalytic activity">
    <reaction evidence="7">
        <text>adenosine + H2O + H(+) = inosine + NH4(+)</text>
        <dbReference type="Rhea" id="RHEA:24408"/>
        <dbReference type="ChEBI" id="CHEBI:15377"/>
        <dbReference type="ChEBI" id="CHEBI:15378"/>
        <dbReference type="ChEBI" id="CHEBI:16335"/>
        <dbReference type="ChEBI" id="CHEBI:17596"/>
        <dbReference type="ChEBI" id="CHEBI:28938"/>
        <dbReference type="EC" id="3.5.4.4"/>
    </reaction>
    <physiologicalReaction direction="left-to-right" evidence="7">
        <dbReference type="Rhea" id="RHEA:24409"/>
    </physiologicalReaction>
</comment>
<evidence type="ECO:0000256" key="8">
    <source>
        <dbReference type="ARBA" id="ARBA00048968"/>
    </source>
</evidence>